<accession>A0A0D0BPS0</accession>
<dbReference type="OrthoDB" id="2674494at2759"/>
<reference evidence="2 3" key="1">
    <citation type="submission" date="2014-04" db="EMBL/GenBank/DDBJ databases">
        <authorList>
            <consortium name="DOE Joint Genome Institute"/>
            <person name="Kuo A."/>
            <person name="Kohler A."/>
            <person name="Jargeat P."/>
            <person name="Nagy L.G."/>
            <person name="Floudas D."/>
            <person name="Copeland A."/>
            <person name="Barry K.W."/>
            <person name="Cichocki N."/>
            <person name="Veneault-Fourrey C."/>
            <person name="LaButti K."/>
            <person name="Lindquist E.A."/>
            <person name="Lipzen A."/>
            <person name="Lundell T."/>
            <person name="Morin E."/>
            <person name="Murat C."/>
            <person name="Sun H."/>
            <person name="Tunlid A."/>
            <person name="Henrissat B."/>
            <person name="Grigoriev I.V."/>
            <person name="Hibbett D.S."/>
            <person name="Martin F."/>
            <person name="Nordberg H.P."/>
            <person name="Cantor M.N."/>
            <person name="Hua S.X."/>
        </authorList>
    </citation>
    <scope>NUCLEOTIDE SEQUENCE [LARGE SCALE GENOMIC DNA]</scope>
    <source>
        <strain evidence="2 3">Ve08.2h10</strain>
    </source>
</reference>
<keyword evidence="3" id="KW-1185">Reference proteome</keyword>
<protein>
    <submittedName>
        <fullName evidence="2">Uncharacterized protein</fullName>
    </submittedName>
</protein>
<organism evidence="2 3">
    <name type="scientific">Paxillus rubicundulus Ve08.2h10</name>
    <dbReference type="NCBI Taxonomy" id="930991"/>
    <lineage>
        <taxon>Eukaryota</taxon>
        <taxon>Fungi</taxon>
        <taxon>Dikarya</taxon>
        <taxon>Basidiomycota</taxon>
        <taxon>Agaricomycotina</taxon>
        <taxon>Agaricomycetes</taxon>
        <taxon>Agaricomycetidae</taxon>
        <taxon>Boletales</taxon>
        <taxon>Paxilineae</taxon>
        <taxon>Paxillaceae</taxon>
        <taxon>Paxillus</taxon>
    </lineage>
</organism>
<dbReference type="InParanoid" id="A0A0D0BPS0"/>
<sequence length="191" mass="21541">MYGATQRAQFIWVMPSSYTKNDRWKRGKQCSPAQKNRTGMYIKTCMSRNAQKYLRKKARLDDASGHERKQRTNQAQHDAKVVQRNQEKDRAKRACHEAMQAKLDAVEPCVVSSQIAKMLDPQVPQAKDLKTSKKAEKFCILQGATAWYLSRGAGMIMAVMEDGSGVEGPGTEDEPRVIGLRGMDTDEEDEV</sequence>
<reference evidence="3" key="2">
    <citation type="submission" date="2015-01" db="EMBL/GenBank/DDBJ databases">
        <title>Evolutionary Origins and Diversification of the Mycorrhizal Mutualists.</title>
        <authorList>
            <consortium name="DOE Joint Genome Institute"/>
            <consortium name="Mycorrhizal Genomics Consortium"/>
            <person name="Kohler A."/>
            <person name="Kuo A."/>
            <person name="Nagy L.G."/>
            <person name="Floudas D."/>
            <person name="Copeland A."/>
            <person name="Barry K.W."/>
            <person name="Cichocki N."/>
            <person name="Veneault-Fourrey C."/>
            <person name="LaButti K."/>
            <person name="Lindquist E.A."/>
            <person name="Lipzen A."/>
            <person name="Lundell T."/>
            <person name="Morin E."/>
            <person name="Murat C."/>
            <person name="Riley R."/>
            <person name="Ohm R."/>
            <person name="Sun H."/>
            <person name="Tunlid A."/>
            <person name="Henrissat B."/>
            <person name="Grigoriev I.V."/>
            <person name="Hibbett D.S."/>
            <person name="Martin F."/>
        </authorList>
    </citation>
    <scope>NUCLEOTIDE SEQUENCE [LARGE SCALE GENOMIC DNA]</scope>
    <source>
        <strain evidence="3">Ve08.2h10</strain>
    </source>
</reference>
<evidence type="ECO:0000256" key="1">
    <source>
        <dbReference type="SAM" id="MobiDB-lite"/>
    </source>
</evidence>
<gene>
    <name evidence="2" type="ORF">PAXRUDRAFT_29247</name>
</gene>
<dbReference type="AlphaFoldDB" id="A0A0D0BPS0"/>
<proteinExistence type="predicted"/>
<feature type="compositionally biased region" description="Basic and acidic residues" evidence="1">
    <location>
        <begin position="77"/>
        <end position="86"/>
    </location>
</feature>
<dbReference type="Proteomes" id="UP000054538">
    <property type="component" value="Unassembled WGS sequence"/>
</dbReference>
<feature type="region of interest" description="Disordered" evidence="1">
    <location>
        <begin position="165"/>
        <end position="191"/>
    </location>
</feature>
<evidence type="ECO:0000313" key="3">
    <source>
        <dbReference type="Proteomes" id="UP000054538"/>
    </source>
</evidence>
<name>A0A0D0BPS0_9AGAM</name>
<evidence type="ECO:0000313" key="2">
    <source>
        <dbReference type="EMBL" id="KIK73522.1"/>
    </source>
</evidence>
<dbReference type="HOGENOM" id="CLU_1421836_0_0_1"/>
<feature type="region of interest" description="Disordered" evidence="1">
    <location>
        <begin position="58"/>
        <end position="86"/>
    </location>
</feature>
<dbReference type="EMBL" id="KN829658">
    <property type="protein sequence ID" value="KIK73522.1"/>
    <property type="molecule type" value="Genomic_DNA"/>
</dbReference>